<dbReference type="PROSITE" id="PS50111">
    <property type="entry name" value="CHEMOTAXIS_TRANSDUC_2"/>
    <property type="match status" value="1"/>
</dbReference>
<sequence>MKMETQMTREEMQAAAARRLALATWGLVPVVSAVATWTGASLVVAPLIAFIFAGLGQIALMQGGDIARLGVSQGLVGQAIAVTAALSGHPWQLDSHMLFFALLATLVALIDIRAILMAAGTIAVHHLVLSVAMPQLIYPAASLVDNVERAVLHGVIVVVETIALVLAVSVRLQADAQSETQKQELAAASSRAEQARESAEAAQTAALEQKTMAESARETAEAARREAEAEKARAVEAERAARETEADRTAQREAEERRREAVVDALRRALGRLADGDLSVSLGDDLPEEYEALRRDFNDAVARLNHALSTVTARAGDINRGSSEIAAAAQDMSERTEKQAATLAQTASSVENLTQMAKSSAEAAGEAARSAASAKEEAGRSGEIVQEAVAAMGRIEEGSSQIARINGVIEDIAFQTNLLALNAGVEAARAGEAGQGFAVVASEVRALAQRAAEAAREIGDLIRESGSQVSIGVDLVNRAGATLDGIVGAANDISHKVAEIAESASSQSRGFSEISVAVNELDEVTQRNAAMFEETTAATMSLSQTADDLKDAMAAFRTREAERFSLAAE</sequence>
<dbReference type="PROSITE" id="PS50885">
    <property type="entry name" value="HAMP"/>
    <property type="match status" value="1"/>
</dbReference>
<dbReference type="EMBL" id="FOXA01000001">
    <property type="protein sequence ID" value="SFO87986.1"/>
    <property type="molecule type" value="Genomic_DNA"/>
</dbReference>
<name>A0A1I5KTN6_9RHOB</name>
<feature type="transmembrane region" description="Helical" evidence="6">
    <location>
        <begin position="73"/>
        <end position="91"/>
    </location>
</feature>
<comment type="similarity">
    <text evidence="3">Belongs to the methyl-accepting chemotaxis (MCP) protein family.</text>
</comment>
<feature type="region of interest" description="Disordered" evidence="5">
    <location>
        <begin position="358"/>
        <end position="379"/>
    </location>
</feature>
<evidence type="ECO:0000256" key="4">
    <source>
        <dbReference type="PROSITE-ProRule" id="PRU00284"/>
    </source>
</evidence>
<feature type="compositionally biased region" description="Basic and acidic residues" evidence="5">
    <location>
        <begin position="215"/>
        <end position="258"/>
    </location>
</feature>
<dbReference type="GO" id="GO:0004888">
    <property type="term" value="F:transmembrane signaling receptor activity"/>
    <property type="evidence" value="ECO:0007669"/>
    <property type="project" value="InterPro"/>
</dbReference>
<accession>A0A1I5KTN6</accession>
<evidence type="ECO:0000256" key="6">
    <source>
        <dbReference type="SAM" id="Phobius"/>
    </source>
</evidence>
<dbReference type="FunFam" id="1.10.287.950:FF:000001">
    <property type="entry name" value="Methyl-accepting chemotaxis sensory transducer"/>
    <property type="match status" value="1"/>
</dbReference>
<dbReference type="InterPro" id="IPR003660">
    <property type="entry name" value="HAMP_dom"/>
</dbReference>
<dbReference type="GO" id="GO:0006935">
    <property type="term" value="P:chemotaxis"/>
    <property type="evidence" value="ECO:0007669"/>
    <property type="project" value="UniProtKB-KW"/>
</dbReference>
<keyword evidence="6" id="KW-1133">Transmembrane helix</keyword>
<organism evidence="9 10">
    <name type="scientific">Tranquillimonas alkanivorans</name>
    <dbReference type="NCBI Taxonomy" id="441119"/>
    <lineage>
        <taxon>Bacteria</taxon>
        <taxon>Pseudomonadati</taxon>
        <taxon>Pseudomonadota</taxon>
        <taxon>Alphaproteobacteria</taxon>
        <taxon>Rhodobacterales</taxon>
        <taxon>Roseobacteraceae</taxon>
        <taxon>Tranquillimonas</taxon>
    </lineage>
</organism>
<dbReference type="InterPro" id="IPR004089">
    <property type="entry name" value="MCPsignal_dom"/>
</dbReference>
<feature type="compositionally biased region" description="Low complexity" evidence="5">
    <location>
        <begin position="200"/>
        <end position="209"/>
    </location>
</feature>
<keyword evidence="6" id="KW-0472">Membrane</keyword>
<feature type="transmembrane region" description="Helical" evidence="6">
    <location>
        <begin position="43"/>
        <end position="61"/>
    </location>
</feature>
<dbReference type="PANTHER" id="PTHR43531:SF11">
    <property type="entry name" value="METHYL-ACCEPTING CHEMOTAXIS PROTEIN 3"/>
    <property type="match status" value="1"/>
</dbReference>
<keyword evidence="4" id="KW-0807">Transducer</keyword>
<evidence type="ECO:0000256" key="5">
    <source>
        <dbReference type="SAM" id="MobiDB-lite"/>
    </source>
</evidence>
<comment type="subcellular location">
    <subcellularLocation>
        <location evidence="1">Membrane</location>
    </subcellularLocation>
</comment>
<feature type="transmembrane region" description="Helical" evidence="6">
    <location>
        <begin position="123"/>
        <end position="144"/>
    </location>
</feature>
<keyword evidence="2" id="KW-0145">Chemotaxis</keyword>
<dbReference type="InterPro" id="IPR051310">
    <property type="entry name" value="MCP_chemotaxis"/>
</dbReference>
<dbReference type="InterPro" id="IPR004090">
    <property type="entry name" value="Chemotax_Me-accpt_rcpt"/>
</dbReference>
<dbReference type="Pfam" id="PF00015">
    <property type="entry name" value="MCPsignal"/>
    <property type="match status" value="1"/>
</dbReference>
<feature type="compositionally biased region" description="Low complexity" evidence="5">
    <location>
        <begin position="358"/>
        <end position="373"/>
    </location>
</feature>
<dbReference type="GO" id="GO:0016020">
    <property type="term" value="C:membrane"/>
    <property type="evidence" value="ECO:0007669"/>
    <property type="project" value="UniProtKB-SubCell"/>
</dbReference>
<feature type="transmembrane region" description="Helical" evidence="6">
    <location>
        <begin position="97"/>
        <end position="116"/>
    </location>
</feature>
<proteinExistence type="inferred from homology"/>
<evidence type="ECO:0000259" key="8">
    <source>
        <dbReference type="PROSITE" id="PS50885"/>
    </source>
</evidence>
<evidence type="ECO:0000313" key="9">
    <source>
        <dbReference type="EMBL" id="SFO87986.1"/>
    </source>
</evidence>
<gene>
    <name evidence="9" type="ORF">SAMN04488047_101290</name>
</gene>
<dbReference type="STRING" id="441119.SAMN04488047_101290"/>
<evidence type="ECO:0000256" key="3">
    <source>
        <dbReference type="ARBA" id="ARBA00029447"/>
    </source>
</evidence>
<dbReference type="SUPFAM" id="SSF58104">
    <property type="entry name" value="Methyl-accepting chemotaxis protein (MCP) signaling domain"/>
    <property type="match status" value="1"/>
</dbReference>
<feature type="domain" description="HAMP" evidence="8">
    <location>
        <begin position="257"/>
        <end position="309"/>
    </location>
</feature>
<evidence type="ECO:0000256" key="2">
    <source>
        <dbReference type="ARBA" id="ARBA00022500"/>
    </source>
</evidence>
<evidence type="ECO:0000313" key="10">
    <source>
        <dbReference type="Proteomes" id="UP000199356"/>
    </source>
</evidence>
<dbReference type="AlphaFoldDB" id="A0A1I5KTN6"/>
<keyword evidence="6" id="KW-0812">Transmembrane</keyword>
<dbReference type="GO" id="GO:0007165">
    <property type="term" value="P:signal transduction"/>
    <property type="evidence" value="ECO:0007669"/>
    <property type="project" value="UniProtKB-KW"/>
</dbReference>
<evidence type="ECO:0000256" key="1">
    <source>
        <dbReference type="ARBA" id="ARBA00004370"/>
    </source>
</evidence>
<dbReference type="PRINTS" id="PR00260">
    <property type="entry name" value="CHEMTRNSDUCR"/>
</dbReference>
<keyword evidence="10" id="KW-1185">Reference proteome</keyword>
<dbReference type="SMART" id="SM00283">
    <property type="entry name" value="MA"/>
    <property type="match status" value="1"/>
</dbReference>
<protein>
    <submittedName>
        <fullName evidence="9">Methyl-accepting chemotaxis protein</fullName>
    </submittedName>
</protein>
<dbReference type="SMART" id="SM00304">
    <property type="entry name" value="HAMP"/>
    <property type="match status" value="1"/>
</dbReference>
<feature type="region of interest" description="Disordered" evidence="5">
    <location>
        <begin position="186"/>
        <end position="258"/>
    </location>
</feature>
<reference evidence="9 10" key="1">
    <citation type="submission" date="2016-10" db="EMBL/GenBank/DDBJ databases">
        <authorList>
            <person name="de Groot N.N."/>
        </authorList>
    </citation>
    <scope>NUCLEOTIDE SEQUENCE [LARGE SCALE GENOMIC DNA]</scope>
    <source>
        <strain evidence="9 10">DSM 19547</strain>
    </source>
</reference>
<feature type="domain" description="Methyl-accepting transducer" evidence="7">
    <location>
        <begin position="314"/>
        <end position="543"/>
    </location>
</feature>
<feature type="transmembrane region" description="Helical" evidence="6">
    <location>
        <begin position="150"/>
        <end position="172"/>
    </location>
</feature>
<dbReference type="Proteomes" id="UP000199356">
    <property type="component" value="Unassembled WGS sequence"/>
</dbReference>
<dbReference type="PANTHER" id="PTHR43531">
    <property type="entry name" value="PROTEIN ICFG"/>
    <property type="match status" value="1"/>
</dbReference>
<evidence type="ECO:0000259" key="7">
    <source>
        <dbReference type="PROSITE" id="PS50111"/>
    </source>
</evidence>
<dbReference type="Gene3D" id="1.10.287.950">
    <property type="entry name" value="Methyl-accepting chemotaxis protein"/>
    <property type="match status" value="1"/>
</dbReference>